<evidence type="ECO:0000256" key="5">
    <source>
        <dbReference type="PIRSR" id="PIRSR000097-2"/>
    </source>
</evidence>
<dbReference type="AlphaFoldDB" id="A0A8J6CE62"/>
<accession>A0A8J6CE62</accession>
<dbReference type="CDD" id="cd19071">
    <property type="entry name" value="AKR_AKR1-5-like"/>
    <property type="match status" value="1"/>
</dbReference>
<evidence type="ECO:0000259" key="7">
    <source>
        <dbReference type="Pfam" id="PF00248"/>
    </source>
</evidence>
<name>A0A8J6CE62_DIALT</name>
<keyword evidence="3" id="KW-0560">Oxidoreductase</keyword>
<evidence type="ECO:0000256" key="6">
    <source>
        <dbReference type="PIRSR" id="PIRSR000097-3"/>
    </source>
</evidence>
<dbReference type="Gene3D" id="3.20.20.100">
    <property type="entry name" value="NADP-dependent oxidoreductase domain"/>
    <property type="match status" value="1"/>
</dbReference>
<dbReference type="OMA" id="PWCMRQE"/>
<organism evidence="8 9">
    <name type="scientific">Diacronema lutheri</name>
    <name type="common">Unicellular marine alga</name>
    <name type="synonym">Monochrysis lutheri</name>
    <dbReference type="NCBI Taxonomy" id="2081491"/>
    <lineage>
        <taxon>Eukaryota</taxon>
        <taxon>Haptista</taxon>
        <taxon>Haptophyta</taxon>
        <taxon>Pavlovophyceae</taxon>
        <taxon>Pavlovales</taxon>
        <taxon>Pavlovaceae</taxon>
        <taxon>Diacronema</taxon>
    </lineage>
</organism>
<comment type="similarity">
    <text evidence="1">Belongs to the aldo/keto reductase family.</text>
</comment>
<dbReference type="OrthoDB" id="416253at2759"/>
<evidence type="ECO:0000313" key="8">
    <source>
        <dbReference type="EMBL" id="KAG8467826.1"/>
    </source>
</evidence>
<dbReference type="InterPro" id="IPR020471">
    <property type="entry name" value="AKR"/>
</dbReference>
<evidence type="ECO:0000256" key="2">
    <source>
        <dbReference type="ARBA" id="ARBA00022857"/>
    </source>
</evidence>
<keyword evidence="9" id="KW-1185">Reference proteome</keyword>
<evidence type="ECO:0000313" key="9">
    <source>
        <dbReference type="Proteomes" id="UP000751190"/>
    </source>
</evidence>
<dbReference type="FunFam" id="3.20.20.100:FF:000002">
    <property type="entry name" value="2,5-diketo-D-gluconic acid reductase A"/>
    <property type="match status" value="1"/>
</dbReference>
<dbReference type="PANTHER" id="PTHR43827">
    <property type="entry name" value="2,5-DIKETO-D-GLUCONIC ACID REDUCTASE"/>
    <property type="match status" value="1"/>
</dbReference>
<dbReference type="Pfam" id="PF00248">
    <property type="entry name" value="Aldo_ket_red"/>
    <property type="match status" value="1"/>
</dbReference>
<dbReference type="PANTHER" id="PTHR43827:SF3">
    <property type="entry name" value="NADP-DEPENDENT OXIDOREDUCTASE DOMAIN-CONTAINING PROTEIN"/>
    <property type="match status" value="1"/>
</dbReference>
<dbReference type="EMBL" id="JAGTXO010000005">
    <property type="protein sequence ID" value="KAG8467826.1"/>
    <property type="molecule type" value="Genomic_DNA"/>
</dbReference>
<dbReference type="InterPro" id="IPR036812">
    <property type="entry name" value="NAD(P)_OxRdtase_dom_sf"/>
</dbReference>
<dbReference type="PROSITE" id="PS00062">
    <property type="entry name" value="ALDOKETO_REDUCTASE_2"/>
    <property type="match status" value="1"/>
</dbReference>
<feature type="active site" description="Proton donor" evidence="4">
    <location>
        <position position="81"/>
    </location>
</feature>
<keyword evidence="2" id="KW-0521">NADP</keyword>
<gene>
    <name evidence="8" type="ORF">KFE25_006878</name>
</gene>
<protein>
    <recommendedName>
        <fullName evidence="7">NADP-dependent oxidoreductase domain-containing protein</fullName>
    </recommendedName>
</protein>
<proteinExistence type="inferred from homology"/>
<dbReference type="GO" id="GO:0016616">
    <property type="term" value="F:oxidoreductase activity, acting on the CH-OH group of donors, NAD or NADP as acceptor"/>
    <property type="evidence" value="ECO:0007669"/>
    <property type="project" value="UniProtKB-ARBA"/>
</dbReference>
<dbReference type="PROSITE" id="PS00063">
    <property type="entry name" value="ALDOKETO_REDUCTASE_3"/>
    <property type="match status" value="1"/>
</dbReference>
<reference evidence="8" key="1">
    <citation type="submission" date="2021-05" db="EMBL/GenBank/DDBJ databases">
        <title>The genome of the haptophyte Pavlova lutheri (Diacronema luteri, Pavlovales) - a model for lipid biosynthesis in eukaryotic algae.</title>
        <authorList>
            <person name="Hulatt C.J."/>
            <person name="Posewitz M.C."/>
        </authorList>
    </citation>
    <scope>NUCLEOTIDE SEQUENCE</scope>
    <source>
        <strain evidence="8">NIVA-4/92</strain>
    </source>
</reference>
<dbReference type="InterPro" id="IPR023210">
    <property type="entry name" value="NADP_OxRdtase_dom"/>
</dbReference>
<dbReference type="InterPro" id="IPR018170">
    <property type="entry name" value="Aldo/ket_reductase_CS"/>
</dbReference>
<dbReference type="PIRSF" id="PIRSF000097">
    <property type="entry name" value="AKR"/>
    <property type="match status" value="1"/>
</dbReference>
<dbReference type="PRINTS" id="PR00069">
    <property type="entry name" value="ALDKETRDTASE"/>
</dbReference>
<evidence type="ECO:0000256" key="4">
    <source>
        <dbReference type="PIRSR" id="PIRSR000097-1"/>
    </source>
</evidence>
<comment type="caution">
    <text evidence="8">The sequence shown here is derived from an EMBL/GenBank/DDBJ whole genome shotgun (WGS) entry which is preliminary data.</text>
</comment>
<evidence type="ECO:0000256" key="3">
    <source>
        <dbReference type="ARBA" id="ARBA00023002"/>
    </source>
</evidence>
<sequence>MAGASASAHWQPTKALPGLALSDGTMHPLLGYGTYKVGFVPASASAAAGGQLSGEEGPSARDCVRAALEVGYRFLDCAQFYGNEAQVGAALRDAGVPRHELYLASKVWTDTIFAGREAVRAQVVKTLADLGVETIDLYCIHWPVPGKHVDAYLELEACQRDGLIRSLGVSNYAVEDYRELMGKATVKPVINQIEVNPFLYRRRTIAAFEAEGVKIQSYRALRDGKAFGDPTVVSIAAAHGRTPAQVLGRWCVQKGVICIAKSVKRERMAENAQIFDFALTDEEVAQLDALTTDAAIGAFRELYRKCVNRDTPRAGTLDGVKMEIMEN</sequence>
<feature type="site" description="Lowers pKa of active site Tyr" evidence="6">
    <location>
        <position position="106"/>
    </location>
</feature>
<dbReference type="SUPFAM" id="SSF51430">
    <property type="entry name" value="NAD(P)-linked oxidoreductase"/>
    <property type="match status" value="1"/>
</dbReference>
<dbReference type="Proteomes" id="UP000751190">
    <property type="component" value="Unassembled WGS sequence"/>
</dbReference>
<feature type="domain" description="NADP-dependent oxidoreductase" evidence="7">
    <location>
        <begin position="58"/>
        <end position="290"/>
    </location>
</feature>
<evidence type="ECO:0000256" key="1">
    <source>
        <dbReference type="ARBA" id="ARBA00007905"/>
    </source>
</evidence>
<feature type="binding site" evidence="5">
    <location>
        <position position="141"/>
    </location>
    <ligand>
        <name>substrate</name>
    </ligand>
</feature>